<organism evidence="3 4">
    <name type="scientific">Paenibacillus allorhizosphaerae</name>
    <dbReference type="NCBI Taxonomy" id="2849866"/>
    <lineage>
        <taxon>Bacteria</taxon>
        <taxon>Bacillati</taxon>
        <taxon>Bacillota</taxon>
        <taxon>Bacilli</taxon>
        <taxon>Bacillales</taxon>
        <taxon>Paenibacillaceae</taxon>
        <taxon>Paenibacillus</taxon>
    </lineage>
</organism>
<evidence type="ECO:0008006" key="5">
    <source>
        <dbReference type="Google" id="ProtNLM"/>
    </source>
</evidence>
<dbReference type="EMBL" id="CAJVCE010000016">
    <property type="protein sequence ID" value="CAG7651768.1"/>
    <property type="molecule type" value="Genomic_DNA"/>
</dbReference>
<feature type="region of interest" description="Disordered" evidence="1">
    <location>
        <begin position="190"/>
        <end position="225"/>
    </location>
</feature>
<evidence type="ECO:0000313" key="4">
    <source>
        <dbReference type="Proteomes" id="UP000730618"/>
    </source>
</evidence>
<name>A0ABN7TQS9_9BACL</name>
<keyword evidence="4" id="KW-1185">Reference proteome</keyword>
<dbReference type="Proteomes" id="UP000730618">
    <property type="component" value="Unassembled WGS sequence"/>
</dbReference>
<accession>A0ABN7TQS9</accession>
<comment type="caution">
    <text evidence="3">The sequence shown here is derived from an EMBL/GenBank/DDBJ whole genome shotgun (WGS) entry which is preliminary data.</text>
</comment>
<keyword evidence="2" id="KW-0812">Transmembrane</keyword>
<evidence type="ECO:0000256" key="1">
    <source>
        <dbReference type="SAM" id="MobiDB-lite"/>
    </source>
</evidence>
<feature type="transmembrane region" description="Helical" evidence="2">
    <location>
        <begin position="96"/>
        <end position="115"/>
    </location>
</feature>
<feature type="compositionally biased region" description="Low complexity" evidence="1">
    <location>
        <begin position="192"/>
        <end position="208"/>
    </location>
</feature>
<keyword evidence="2" id="KW-0472">Membrane</keyword>
<keyword evidence="2" id="KW-1133">Transmembrane helix</keyword>
<protein>
    <recommendedName>
        <fullName evidence="5">DZANK-type domain-containing protein</fullName>
    </recommendedName>
</protein>
<dbReference type="RefSeq" id="WP_218101292.1">
    <property type="nucleotide sequence ID" value="NZ_CAJVCE010000016.1"/>
</dbReference>
<feature type="transmembrane region" description="Helical" evidence="2">
    <location>
        <begin position="157"/>
        <end position="175"/>
    </location>
</feature>
<gene>
    <name evidence="3" type="ORF">PAECIP111802_05065</name>
</gene>
<evidence type="ECO:0000313" key="3">
    <source>
        <dbReference type="EMBL" id="CAG7651768.1"/>
    </source>
</evidence>
<proteinExistence type="predicted"/>
<feature type="transmembrane region" description="Helical" evidence="2">
    <location>
        <begin position="121"/>
        <end position="145"/>
    </location>
</feature>
<sequence length="316" mass="34421">MYLYVCPVCKSKNEEDQKYCMQCGTWLLSDRFPAQKVKAGITSGTLYICSFCDTANEPGRNACKKCLKPLFSTEYKTKEINVSASAGSGLIKFFRVIVYILLALAVLLGIVLLTSTVNDKISSIFVTLLLMGIVQLFFGVINPSIIPGGSTSRKQVLGVYGVMILVLFGLFVKFVPSSKLPNTQQTNSRAVSAAAPAATSPTTSQQAQEASPTTQQNPDEKNSSEVFRVRDFEFRDLQIMKSSVGWEATVEVNNAGKDVKGMGFTITFYAEDGKRVGTSQGAILDIRSGESKTVKLITKDDLSKSKSVKAQIDYAM</sequence>
<evidence type="ECO:0000256" key="2">
    <source>
        <dbReference type="SAM" id="Phobius"/>
    </source>
</evidence>
<reference evidence="3 4" key="1">
    <citation type="submission" date="2021-06" db="EMBL/GenBank/DDBJ databases">
        <authorList>
            <person name="Criscuolo A."/>
        </authorList>
    </citation>
    <scope>NUCLEOTIDE SEQUENCE [LARGE SCALE GENOMIC DNA]</scope>
    <source>
        <strain evidence="4">CIP 111802</strain>
    </source>
</reference>